<evidence type="ECO:0000256" key="9">
    <source>
        <dbReference type="ARBA" id="ARBA00051131"/>
    </source>
</evidence>
<organism evidence="13">
    <name type="scientific">Campylobacter jejuni</name>
    <dbReference type="NCBI Taxonomy" id="197"/>
    <lineage>
        <taxon>Bacteria</taxon>
        <taxon>Pseudomonadati</taxon>
        <taxon>Campylobacterota</taxon>
        <taxon>Epsilonproteobacteria</taxon>
        <taxon>Campylobacterales</taxon>
        <taxon>Campylobacteraceae</taxon>
        <taxon>Campylobacter</taxon>
    </lineage>
</organism>
<reference evidence="13" key="1">
    <citation type="submission" date="2018-07" db="EMBL/GenBank/DDBJ databases">
        <authorList>
            <consortium name="PulseNet: The National Subtyping Network for Foodborne Disease Surveillance"/>
            <person name="Tarr C.L."/>
            <person name="Trees E."/>
            <person name="Katz L.S."/>
            <person name="Carleton-Romer H.A."/>
            <person name="Stroika S."/>
            <person name="Kucerova Z."/>
            <person name="Roache K.F."/>
            <person name="Sabol A.L."/>
            <person name="Besser J."/>
            <person name="Gerner-Smidt P."/>
        </authorList>
    </citation>
    <scope>NUCLEOTIDE SEQUENCE</scope>
    <source>
        <strain evidence="12">PNUSAC002260</strain>
        <strain evidence="13">PNUSAC005203</strain>
    </source>
</reference>
<evidence type="ECO:0000256" key="8">
    <source>
        <dbReference type="ARBA" id="ARBA00023150"/>
    </source>
</evidence>
<dbReference type="InterPro" id="IPR036425">
    <property type="entry name" value="MoaB/Mog-like_dom_sf"/>
</dbReference>
<comment type="similarity">
    <text evidence="2">Belongs to the MoaB/Mog family.</text>
</comment>
<dbReference type="EC" id="2.7.7.75" evidence="3"/>
<accession>A0A5T1VY33</accession>
<dbReference type="EMBL" id="AACQOQ010000009">
    <property type="protein sequence ID" value="EAL7132405.1"/>
    <property type="molecule type" value="Genomic_DNA"/>
</dbReference>
<comment type="catalytic activity">
    <reaction evidence="9">
        <text>molybdopterin + ATP + H(+) = adenylyl-molybdopterin + diphosphate</text>
        <dbReference type="Rhea" id="RHEA:31331"/>
        <dbReference type="ChEBI" id="CHEBI:15378"/>
        <dbReference type="ChEBI" id="CHEBI:30616"/>
        <dbReference type="ChEBI" id="CHEBI:33019"/>
        <dbReference type="ChEBI" id="CHEBI:58698"/>
        <dbReference type="ChEBI" id="CHEBI:62727"/>
        <dbReference type="EC" id="2.7.7.75"/>
    </reaction>
</comment>
<dbReference type="CDD" id="cd00886">
    <property type="entry name" value="MogA_MoaB"/>
    <property type="match status" value="1"/>
</dbReference>
<evidence type="ECO:0000256" key="5">
    <source>
        <dbReference type="ARBA" id="ARBA00022679"/>
    </source>
</evidence>
<dbReference type="Gene3D" id="3.40.980.10">
    <property type="entry name" value="MoaB/Mog-like domain"/>
    <property type="match status" value="1"/>
</dbReference>
<evidence type="ECO:0000313" key="12">
    <source>
        <dbReference type="EMBL" id="EAL0484789.1"/>
    </source>
</evidence>
<protein>
    <recommendedName>
        <fullName evidence="4">Molybdopterin adenylyltransferase</fullName>
        <ecNumber evidence="3">2.7.7.75</ecNumber>
    </recommendedName>
</protein>
<evidence type="ECO:0000256" key="7">
    <source>
        <dbReference type="ARBA" id="ARBA00022840"/>
    </source>
</evidence>
<dbReference type="SUPFAM" id="SSF53218">
    <property type="entry name" value="Molybdenum cofactor biosynthesis proteins"/>
    <property type="match status" value="1"/>
</dbReference>
<dbReference type="GO" id="GO:0006777">
    <property type="term" value="P:Mo-molybdopterin cofactor biosynthetic process"/>
    <property type="evidence" value="ECO:0007669"/>
    <property type="project" value="UniProtKB-KW"/>
</dbReference>
<comment type="caution">
    <text evidence="13">The sequence shown here is derived from an EMBL/GenBank/DDBJ whole genome shotgun (WGS) entry which is preliminary data.</text>
</comment>
<comment type="pathway">
    <text evidence="1">Cofactor biosynthesis; molybdopterin biosynthesis.</text>
</comment>
<dbReference type="PANTHER" id="PTHR43764">
    <property type="entry name" value="MOLYBDENUM COFACTOR BIOSYNTHESIS"/>
    <property type="match status" value="1"/>
</dbReference>
<keyword evidence="7" id="KW-0067">ATP-binding</keyword>
<evidence type="ECO:0000256" key="1">
    <source>
        <dbReference type="ARBA" id="ARBA00005046"/>
    </source>
</evidence>
<evidence type="ECO:0000256" key="3">
    <source>
        <dbReference type="ARBA" id="ARBA00012509"/>
    </source>
</evidence>
<proteinExistence type="inferred from homology"/>
<comment type="function">
    <text evidence="10">Catalyzes the adenylation of molybdopterin as part of the biosynthesis of the molybdenum-cofactor.</text>
</comment>
<dbReference type="GO" id="GO:0005524">
    <property type="term" value="F:ATP binding"/>
    <property type="evidence" value="ECO:0007669"/>
    <property type="project" value="UniProtKB-KW"/>
</dbReference>
<gene>
    <name evidence="12" type="ORF">CGB85_08490</name>
    <name evidence="13" type="ORF">DT951_04875</name>
</gene>
<evidence type="ECO:0000256" key="4">
    <source>
        <dbReference type="ARBA" id="ARBA00013491"/>
    </source>
</evidence>
<keyword evidence="13" id="KW-0548">Nucleotidyltransferase</keyword>
<evidence type="ECO:0000259" key="11">
    <source>
        <dbReference type="SMART" id="SM00852"/>
    </source>
</evidence>
<keyword evidence="6" id="KW-0547">Nucleotide-binding</keyword>
<dbReference type="InterPro" id="IPR051920">
    <property type="entry name" value="MPT_Adenylyltrnsfr/MoaC-Rel"/>
</dbReference>
<dbReference type="FunFam" id="3.40.980.10:FF:000005">
    <property type="entry name" value="Molybdopterin biosynthesis mog protein"/>
    <property type="match status" value="1"/>
</dbReference>
<evidence type="ECO:0000256" key="2">
    <source>
        <dbReference type="ARBA" id="ARBA00006112"/>
    </source>
</evidence>
<keyword evidence="8" id="KW-0501">Molybdenum cofactor biosynthesis</keyword>
<keyword evidence="5 13" id="KW-0808">Transferase</keyword>
<evidence type="ECO:0000256" key="10">
    <source>
        <dbReference type="ARBA" id="ARBA00058212"/>
    </source>
</evidence>
<dbReference type="NCBIfam" id="NF006932">
    <property type="entry name" value="PRK09417.1"/>
    <property type="match status" value="1"/>
</dbReference>
<feature type="domain" description="MoaB/Mog" evidence="11">
    <location>
        <begin position="7"/>
        <end position="153"/>
    </location>
</feature>
<name>A0A5T1VY33_CAMJU</name>
<dbReference type="NCBIfam" id="TIGR00177">
    <property type="entry name" value="molyb_syn"/>
    <property type="match status" value="1"/>
</dbReference>
<dbReference type="EMBL" id="AACKWL010000032">
    <property type="protein sequence ID" value="EAL0484789.1"/>
    <property type="molecule type" value="Genomic_DNA"/>
</dbReference>
<dbReference type="GO" id="GO:0061598">
    <property type="term" value="F:molybdopterin adenylyltransferase activity"/>
    <property type="evidence" value="ECO:0007669"/>
    <property type="project" value="UniProtKB-EC"/>
</dbReference>
<dbReference type="SMART" id="SM00852">
    <property type="entry name" value="MoCF_biosynth"/>
    <property type="match status" value="1"/>
</dbReference>
<dbReference type="PANTHER" id="PTHR43764:SF1">
    <property type="entry name" value="MOLYBDOPTERIN MOLYBDOTRANSFERASE"/>
    <property type="match status" value="1"/>
</dbReference>
<dbReference type="AlphaFoldDB" id="A0A5T1VY33"/>
<dbReference type="InterPro" id="IPR001453">
    <property type="entry name" value="MoaB/Mog_dom"/>
</dbReference>
<dbReference type="Pfam" id="PF00994">
    <property type="entry name" value="MoCF_biosynth"/>
    <property type="match status" value="1"/>
</dbReference>
<sequence length="183" mass="20454">MDTINIGILTLSDRASSGIYEDKATAEIERVLNSYIKNDIIYHKELIPDDYDLIIKKLLYLADEKKCDLIVTSGGTGPALRDVTPEATEAVCDKMMPGFGELMRLESLKYVPTAILSRQSAGIRNKSFIINLPGNPKAIKECLEPVFPAIPYCIDLIEGAYIEANDEVIKVFRPKKNVKIKIY</sequence>
<evidence type="ECO:0000256" key="6">
    <source>
        <dbReference type="ARBA" id="ARBA00022741"/>
    </source>
</evidence>
<evidence type="ECO:0000313" key="13">
    <source>
        <dbReference type="EMBL" id="EAL7132405.1"/>
    </source>
</evidence>